<sequence length="202" mass="22038">MVYIIIEKGMKVMKKKQRMIVTAAMAATLATGALPTTSAFAAETKAPIQQQESQMGIQPFSQSNLETAVKAALYGPEVKKIKVFEHEFNVKPIEVVDLGGGKKYVKGQISHHLSFRPDDQVYYEFTVKDGEVIGTPQYHIDRGGFTPFAAPLLSIIAAYNGIPVNPNDLNTLGQQIGKVIDGSWEHAAQSIATVVSLSFNEK</sequence>
<keyword evidence="1" id="KW-0732">Signal</keyword>
<feature type="chain" id="PRO_5011218023" description="Methyltransferase" evidence="1">
    <location>
        <begin position="42"/>
        <end position="202"/>
    </location>
</feature>
<dbReference type="EMBL" id="KY352353">
    <property type="protein sequence ID" value="ASO64532.1"/>
    <property type="molecule type" value="Genomic_DNA"/>
</dbReference>
<evidence type="ECO:0008006" key="3">
    <source>
        <dbReference type="Google" id="ProtNLM"/>
    </source>
</evidence>
<name>A0A221ZPS2_BACTI</name>
<protein>
    <recommendedName>
        <fullName evidence="3">Methyltransferase</fullName>
    </recommendedName>
</protein>
<dbReference type="AlphaFoldDB" id="A0A221ZPS2"/>
<geneLocation type="plasmid" evidence="2">
    <name>pT0124-4</name>
</geneLocation>
<organism evidence="2">
    <name type="scientific">Bacillus thuringiensis subsp. israelensis</name>
    <dbReference type="NCBI Taxonomy" id="1430"/>
    <lineage>
        <taxon>Bacteria</taxon>
        <taxon>Bacillati</taxon>
        <taxon>Bacillota</taxon>
        <taxon>Bacilli</taxon>
        <taxon>Bacillales</taxon>
        <taxon>Bacillaceae</taxon>
        <taxon>Bacillus</taxon>
        <taxon>Bacillus cereus group</taxon>
    </lineage>
</organism>
<evidence type="ECO:0000256" key="1">
    <source>
        <dbReference type="SAM" id="SignalP"/>
    </source>
</evidence>
<feature type="signal peptide" evidence="1">
    <location>
        <begin position="1"/>
        <end position="41"/>
    </location>
</feature>
<accession>A0A221ZPS2</accession>
<proteinExistence type="predicted"/>
<keyword evidence="2" id="KW-0614">Plasmid</keyword>
<evidence type="ECO:0000313" key="2">
    <source>
        <dbReference type="EMBL" id="ASO64532.1"/>
    </source>
</evidence>
<reference evidence="2" key="1">
    <citation type="submission" date="2016-12" db="EMBL/GenBank/DDBJ databases">
        <title>Bacillus turingiensis from Tocantins.</title>
        <authorList>
            <person name="Alves G.B."/>
            <person name="Melo F.L."/>
            <person name="Campos F.S."/>
            <person name="Correa R.F.T."/>
            <person name="Ribeiro B.M."/>
            <person name="Aguiar R.W.S."/>
        </authorList>
    </citation>
    <scope>NUCLEOTIDE SEQUENCE</scope>
    <source>
        <strain evidence="2">1.24</strain>
        <plasmid evidence="2">pT0124-4</plasmid>
    </source>
</reference>